<dbReference type="Proteomes" id="UP001204621">
    <property type="component" value="Unassembled WGS sequence"/>
</dbReference>
<proteinExistence type="predicted"/>
<name>A0ABT2D476_9BURK</name>
<sequence length="73" mass="8036">MRSKPKTLRAKLLLLAILPATVAHFIDKVQRYRQAYKAEIARHEATLVENASHLLAMSTDLARVALDGPGGKV</sequence>
<keyword evidence="3" id="KW-1185">Reference proteome</keyword>
<feature type="signal peptide" evidence="1">
    <location>
        <begin position="1"/>
        <end position="25"/>
    </location>
</feature>
<evidence type="ECO:0000313" key="2">
    <source>
        <dbReference type="EMBL" id="MCS0661046.1"/>
    </source>
</evidence>
<accession>A0ABT2D476</accession>
<evidence type="ECO:0000256" key="1">
    <source>
        <dbReference type="SAM" id="SignalP"/>
    </source>
</evidence>
<gene>
    <name evidence="2" type="ORF">NX778_23515</name>
</gene>
<evidence type="ECO:0000313" key="3">
    <source>
        <dbReference type="Proteomes" id="UP001204621"/>
    </source>
</evidence>
<organism evidence="2 3">
    <name type="scientific">Massilia terrae</name>
    <dbReference type="NCBI Taxonomy" id="1811224"/>
    <lineage>
        <taxon>Bacteria</taxon>
        <taxon>Pseudomonadati</taxon>
        <taxon>Pseudomonadota</taxon>
        <taxon>Betaproteobacteria</taxon>
        <taxon>Burkholderiales</taxon>
        <taxon>Oxalobacteraceae</taxon>
        <taxon>Telluria group</taxon>
        <taxon>Massilia</taxon>
    </lineage>
</organism>
<keyword evidence="1" id="KW-0732">Signal</keyword>
<comment type="caution">
    <text evidence="2">The sequence shown here is derived from an EMBL/GenBank/DDBJ whole genome shotgun (WGS) entry which is preliminary data.</text>
</comment>
<reference evidence="2 3" key="1">
    <citation type="submission" date="2022-08" db="EMBL/GenBank/DDBJ databases">
        <title>Reclassification of Massilia species as members of the genera Telluria, Duganella, Pseudoduganella, Mokoshia gen. nov. and Zemynaea gen. nov. using orthogonal and non-orthogonal genome-based approaches.</title>
        <authorList>
            <person name="Bowman J.P."/>
        </authorList>
    </citation>
    <scope>NUCLEOTIDE SEQUENCE [LARGE SCALE GENOMIC DNA]</scope>
    <source>
        <strain evidence="2 3">JCM 31606</strain>
    </source>
</reference>
<feature type="chain" id="PRO_5047293695" evidence="1">
    <location>
        <begin position="26"/>
        <end position="73"/>
    </location>
</feature>
<protein>
    <submittedName>
        <fullName evidence="2">Uncharacterized protein</fullName>
    </submittedName>
</protein>
<dbReference type="EMBL" id="JANUGU010000012">
    <property type="protein sequence ID" value="MCS0661046.1"/>
    <property type="molecule type" value="Genomic_DNA"/>
</dbReference>
<dbReference type="RefSeq" id="WP_258814244.1">
    <property type="nucleotide sequence ID" value="NZ_JANUGU010000012.1"/>
</dbReference>